<evidence type="ECO:0000256" key="3">
    <source>
        <dbReference type="ARBA" id="ARBA00022490"/>
    </source>
</evidence>
<reference evidence="12" key="2">
    <citation type="submission" date="2021-04" db="EMBL/GenBank/DDBJ databases">
        <authorList>
            <person name="Podell S."/>
        </authorList>
    </citation>
    <scope>NUCLEOTIDE SEQUENCE</scope>
    <source>
        <strain evidence="12">Hildebrandi</strain>
    </source>
</reference>
<proteinExistence type="inferred from homology"/>
<dbReference type="GO" id="GO:0042781">
    <property type="term" value="F:3'-tRNA processing endoribonuclease activity"/>
    <property type="evidence" value="ECO:0007669"/>
    <property type="project" value="TreeGrafter"/>
</dbReference>
<dbReference type="Pfam" id="PF23023">
    <property type="entry name" value="Anti-Pycsar_Apyc1"/>
    <property type="match status" value="1"/>
</dbReference>
<gene>
    <name evidence="12" type="ORF">IV203_000396</name>
</gene>
<keyword evidence="3" id="KW-0963">Cytoplasm</keyword>
<feature type="compositionally biased region" description="Basic residues" evidence="10">
    <location>
        <begin position="1"/>
        <end position="11"/>
    </location>
</feature>
<keyword evidence="7" id="KW-0378">Hydrolase</keyword>
<name>A0A9K3L6C3_9STRA</name>
<evidence type="ECO:0000259" key="11">
    <source>
        <dbReference type="PROSITE" id="PS50042"/>
    </source>
</evidence>
<evidence type="ECO:0000256" key="1">
    <source>
        <dbReference type="ARBA" id="ARBA00001946"/>
    </source>
</evidence>
<evidence type="ECO:0000256" key="5">
    <source>
        <dbReference type="ARBA" id="ARBA00022737"/>
    </source>
</evidence>
<evidence type="ECO:0000256" key="2">
    <source>
        <dbReference type="ARBA" id="ARBA00004496"/>
    </source>
</evidence>
<evidence type="ECO:0000313" key="12">
    <source>
        <dbReference type="EMBL" id="KAG7355710.1"/>
    </source>
</evidence>
<dbReference type="InterPro" id="IPR001279">
    <property type="entry name" value="Metallo-B-lactamas"/>
</dbReference>
<comment type="caution">
    <text evidence="12">The sequence shown here is derived from an EMBL/GenBank/DDBJ whole genome shotgun (WGS) entry which is preliminary data.</text>
</comment>
<dbReference type="GO" id="GO:0000166">
    <property type="term" value="F:nucleotide binding"/>
    <property type="evidence" value="ECO:0007669"/>
    <property type="project" value="UniProtKB-KW"/>
</dbReference>
<feature type="domain" description="Cyclic nucleotide-binding" evidence="11">
    <location>
        <begin position="1099"/>
        <end position="1187"/>
    </location>
</feature>
<organism evidence="12 13">
    <name type="scientific">Nitzschia inconspicua</name>
    <dbReference type="NCBI Taxonomy" id="303405"/>
    <lineage>
        <taxon>Eukaryota</taxon>
        <taxon>Sar</taxon>
        <taxon>Stramenopiles</taxon>
        <taxon>Ochrophyta</taxon>
        <taxon>Bacillariophyta</taxon>
        <taxon>Bacillariophyceae</taxon>
        <taxon>Bacillariophycidae</taxon>
        <taxon>Bacillariales</taxon>
        <taxon>Bacillariaceae</taxon>
        <taxon>Nitzschia</taxon>
    </lineage>
</organism>
<dbReference type="InterPro" id="IPR000595">
    <property type="entry name" value="cNMP-bd_dom"/>
</dbReference>
<protein>
    <submittedName>
        <fullName evidence="12">Metallo-beta-lactamase superfamily protein</fullName>
    </submittedName>
</protein>
<keyword evidence="5" id="KW-0677">Repeat</keyword>
<feature type="compositionally biased region" description="Polar residues" evidence="10">
    <location>
        <begin position="90"/>
        <end position="112"/>
    </location>
</feature>
<reference evidence="12" key="1">
    <citation type="journal article" date="2021" name="Sci. Rep.">
        <title>Diploid genomic architecture of Nitzschia inconspicua, an elite biomass production diatom.</title>
        <authorList>
            <person name="Oliver A."/>
            <person name="Podell S."/>
            <person name="Pinowska A."/>
            <person name="Traller J.C."/>
            <person name="Smith S.R."/>
            <person name="McClure R."/>
            <person name="Beliaev A."/>
            <person name="Bohutskyi P."/>
            <person name="Hill E.A."/>
            <person name="Rabines A."/>
            <person name="Zheng H."/>
            <person name="Allen L.Z."/>
            <person name="Kuo A."/>
            <person name="Grigoriev I.V."/>
            <person name="Allen A.E."/>
            <person name="Hazlebeck D."/>
            <person name="Allen E.E."/>
        </authorList>
    </citation>
    <scope>NUCLEOTIDE SEQUENCE</scope>
    <source>
        <strain evidence="12">Hildebrandi</strain>
    </source>
</reference>
<evidence type="ECO:0000256" key="8">
    <source>
        <dbReference type="ARBA" id="ARBA00022842"/>
    </source>
</evidence>
<comment type="similarity">
    <text evidence="9">Belongs to the metallo-beta-lactamase superfamily. cNMP phosphodiesterase family.</text>
</comment>
<feature type="compositionally biased region" description="Polar residues" evidence="10">
    <location>
        <begin position="28"/>
        <end position="42"/>
    </location>
</feature>
<feature type="region of interest" description="Disordered" evidence="10">
    <location>
        <begin position="1291"/>
        <end position="1312"/>
    </location>
</feature>
<evidence type="ECO:0000313" key="13">
    <source>
        <dbReference type="Proteomes" id="UP000693970"/>
    </source>
</evidence>
<sequence length="1447" mass="159065">MKRFFSRKRRSQSANDGLADTKSKEQQVIDTAHSAPSLSSNKDSFRVAPPAGLNTTGSKGDSPTKKEKTSGPQLPTLSRRGRNNLPAEELQSNYTPSKTPTNTSRITSNSSKKSTEPVMTRNMAAKNTDEKEQTMQYADTDSDDAGLLSSEIMDEYKGVSRSFRGLDAIEQFDDQKGSMDPDGRLAGISDAYDSIPLIEQTKLPRGGISMETKAVGRIQFGIPPETIKDSMRLGIPVPQVYIVPAERFCREMGPALGVNLAEFEFPAYFNFFVYKKQCTLVVDSQDAEDNICRVFEETLLGPQQFRRKINPIQFEEEDFADDFPRDAIPNFEKELGFFRILGDGSELTLDKLLAFRQFRQPKEGLSHDCLGVPPNVDAASIEEVNELVQHDYQEALEELHFSEAEAATTGDLPTGEEANGKDGDTPDWSYGRARWFGEVATVWPTTATPEQIANRAVPRVEIFKMPSGTEYIIHDVDEHNVIIGKARFSGHVKVSESMSVEGFGGESILSDNKKSVNAKVDESFDLTDSPMIPRAPPSFHPPSFGVTILGNSHGFDASGSVSGYVLWINGRGVMIDPPPYSSATLEREGIRPRTIVGIVLTHTHADHDAGAFQKVLTGSPVVVITTPTIYKSFIRKYAALASLSPALLQHSHRYKPAIIGQPLRFQGATFHFFYSLHAIPCVGFRVEWRGRSMVFTGDHMNKPDDIDKLQTDGVLSKARADDLRNMPLQETDLLLHEAGAPPIHTPLEVLQKLPQRVKKRMYVVHTSNIPKEFDLKVAPTGTAGTLRLDQLHKGAAHSAIARVGVSTWIDRSVKKGHNPGDDYSRNVEDEEILSSAWGSASNEYNSFMETDSRIEGREKGRRTVENSFIAKSHQSKPMNRSSIVVGGKESAIPLVSLRPASSTDAWFILNLLSAVPFLSSLSYSSTMEVLETARVDAYCCNDIVVPSSRRRQLLCVVWEGTCVERDNRKTKFNPGDNAPNLALIEEDNPGKPLGDMAVWHAGDWTGPIALQPDKRLSGESDQAEKTDIVAMSAEGVKVITVEFAALHNILMSSSQLYRKYVERQKQQQRRLSYAEGVLESSLCATTQKLLSDSLQKMNVLDLIDQNSALRKLSAVQKRHLESLAEGPIAFNPGERLWRSGAPVDSAYLVVAGTVSFVPRRRNAGSATLPSKASLPSSNYSDALGQMGTSTKTFGDVAGMQQDLMKAVEEMGEAVNKSSDDIAEASEEEGQILLDNLFSRSTDGMGRSTTEAHDFAKLSMTLRKRAELLTKQRGPSSDASMGSSHDDFSYDSSSHFSLDDDGGGDGKDHWGPLTRRRSSRARFANKVLGRLYSRRAFTGGLVFSRGHFLGDVSKMVEGLYAETDASTDQSFPVYGFGDKSDDEEKAAEHITNLVIHEVDDGNHVVHSSTLTAGKDGCVVLVFPKSTLIPFLDEYPGLLLSLLGTQVVV</sequence>
<dbReference type="SMART" id="SM00849">
    <property type="entry name" value="Lactamase_B"/>
    <property type="match status" value="1"/>
</dbReference>
<keyword evidence="4" id="KW-0479">Metal-binding</keyword>
<comment type="subcellular location">
    <subcellularLocation>
        <location evidence="2">Cytoplasm</location>
    </subcellularLocation>
</comment>
<keyword evidence="13" id="KW-1185">Reference proteome</keyword>
<keyword evidence="8" id="KW-0460">Magnesium</keyword>
<comment type="cofactor">
    <cofactor evidence="1">
        <name>Mg(2+)</name>
        <dbReference type="ChEBI" id="CHEBI:18420"/>
    </cofactor>
</comment>
<dbReference type="PROSITE" id="PS50042">
    <property type="entry name" value="CNMP_BINDING_3"/>
    <property type="match status" value="1"/>
</dbReference>
<dbReference type="GO" id="GO:0005829">
    <property type="term" value="C:cytosol"/>
    <property type="evidence" value="ECO:0007669"/>
    <property type="project" value="UniProtKB-ARBA"/>
</dbReference>
<evidence type="ECO:0000256" key="9">
    <source>
        <dbReference type="ARBA" id="ARBA00061002"/>
    </source>
</evidence>
<keyword evidence="6" id="KW-0547">Nucleotide-binding</keyword>
<evidence type="ECO:0000256" key="7">
    <source>
        <dbReference type="ARBA" id="ARBA00022801"/>
    </source>
</evidence>
<dbReference type="FunFam" id="3.60.15.10:FF:000029">
    <property type="entry name" value="Cyclic nucleotide-binding domain protein"/>
    <property type="match status" value="1"/>
</dbReference>
<dbReference type="OrthoDB" id="421226at2759"/>
<evidence type="ECO:0000256" key="10">
    <source>
        <dbReference type="SAM" id="MobiDB-lite"/>
    </source>
</evidence>
<feature type="region of interest" description="Disordered" evidence="10">
    <location>
        <begin position="407"/>
        <end position="427"/>
    </location>
</feature>
<accession>A0A9K3L6C3</accession>
<dbReference type="PANTHER" id="PTHR46018:SF2">
    <property type="entry name" value="ZINC PHOSPHODIESTERASE ELAC PROTEIN 1"/>
    <property type="match status" value="1"/>
</dbReference>
<evidence type="ECO:0000256" key="6">
    <source>
        <dbReference type="ARBA" id="ARBA00022741"/>
    </source>
</evidence>
<evidence type="ECO:0000256" key="4">
    <source>
        <dbReference type="ARBA" id="ARBA00022723"/>
    </source>
</evidence>
<dbReference type="Proteomes" id="UP000693970">
    <property type="component" value="Unassembled WGS sequence"/>
</dbReference>
<dbReference type="EMBL" id="JAGRRH010000015">
    <property type="protein sequence ID" value="KAG7355710.1"/>
    <property type="molecule type" value="Genomic_DNA"/>
</dbReference>
<dbReference type="GO" id="GO:0005634">
    <property type="term" value="C:nucleus"/>
    <property type="evidence" value="ECO:0007669"/>
    <property type="project" value="TreeGrafter"/>
</dbReference>
<dbReference type="PANTHER" id="PTHR46018">
    <property type="entry name" value="ZINC PHOSPHODIESTERASE ELAC PROTEIN 1"/>
    <property type="match status" value="1"/>
</dbReference>
<dbReference type="GO" id="GO:0046872">
    <property type="term" value="F:metal ion binding"/>
    <property type="evidence" value="ECO:0007669"/>
    <property type="project" value="UniProtKB-KW"/>
</dbReference>
<feature type="region of interest" description="Disordered" evidence="10">
    <location>
        <begin position="1"/>
        <end position="119"/>
    </location>
</feature>